<proteinExistence type="predicted"/>
<dbReference type="EMBL" id="QXED01000001">
    <property type="protein sequence ID" value="RIV26759.1"/>
    <property type="molecule type" value="Genomic_DNA"/>
</dbReference>
<gene>
    <name evidence="3" type="ORF">DYU11_00085</name>
</gene>
<accession>A0A418MH55</accession>
<dbReference type="RefSeq" id="WP_119665617.1">
    <property type="nucleotide sequence ID" value="NZ_QXED01000001.1"/>
</dbReference>
<evidence type="ECO:0000259" key="2">
    <source>
        <dbReference type="PROSITE" id="PS50110"/>
    </source>
</evidence>
<dbReference type="PANTHER" id="PTHR44520:SF2">
    <property type="entry name" value="RESPONSE REGULATOR RCP1"/>
    <property type="match status" value="1"/>
</dbReference>
<organism evidence="3 4">
    <name type="scientific">Fibrisoma montanum</name>
    <dbReference type="NCBI Taxonomy" id="2305895"/>
    <lineage>
        <taxon>Bacteria</taxon>
        <taxon>Pseudomonadati</taxon>
        <taxon>Bacteroidota</taxon>
        <taxon>Cytophagia</taxon>
        <taxon>Cytophagales</taxon>
        <taxon>Spirosomataceae</taxon>
        <taxon>Fibrisoma</taxon>
    </lineage>
</organism>
<dbReference type="SUPFAM" id="SSF52172">
    <property type="entry name" value="CheY-like"/>
    <property type="match status" value="1"/>
</dbReference>
<evidence type="ECO:0000313" key="3">
    <source>
        <dbReference type="EMBL" id="RIV26759.1"/>
    </source>
</evidence>
<feature type="modified residue" description="4-aspartylphosphate" evidence="1">
    <location>
        <position position="76"/>
    </location>
</feature>
<comment type="caution">
    <text evidence="3">The sequence shown here is derived from an EMBL/GenBank/DDBJ whole genome shotgun (WGS) entry which is preliminary data.</text>
</comment>
<name>A0A418MH55_9BACT</name>
<feature type="domain" description="Response regulatory" evidence="2">
    <location>
        <begin position="19"/>
        <end position="145"/>
    </location>
</feature>
<dbReference type="InterPro" id="IPR001789">
    <property type="entry name" value="Sig_transdc_resp-reg_receiver"/>
</dbReference>
<dbReference type="Proteomes" id="UP000283523">
    <property type="component" value="Unassembled WGS sequence"/>
</dbReference>
<keyword evidence="4" id="KW-1185">Reference proteome</keyword>
<evidence type="ECO:0000313" key="4">
    <source>
        <dbReference type="Proteomes" id="UP000283523"/>
    </source>
</evidence>
<sequence>MNDQFSGRSTVKQNFYKASILVVEDNADHWSLIQEALEQCLPEVRALRVSTAGEAETYLAHCLTNQASLPKIMLLDLYLPDAEQSWVLLRKIKQANSPYIRMPVVVFSYSNLQEDINELYRYGGTSYIVKPSSFDQWLAYFRSMRQYWWETVTLPGQNG</sequence>
<keyword evidence="1" id="KW-0597">Phosphoprotein</keyword>
<dbReference type="InterPro" id="IPR052893">
    <property type="entry name" value="TCS_response_regulator"/>
</dbReference>
<protein>
    <submittedName>
        <fullName evidence="3">Response regulator</fullName>
    </submittedName>
</protein>
<reference evidence="3 4" key="1">
    <citation type="submission" date="2018-08" db="EMBL/GenBank/DDBJ databases">
        <title>Fibrisoma montanum sp. nov., isolated from Danxia mountain soil.</title>
        <authorList>
            <person name="Huang Y."/>
        </authorList>
    </citation>
    <scope>NUCLEOTIDE SEQUENCE [LARGE SCALE GENOMIC DNA]</scope>
    <source>
        <strain evidence="3 4">HYT19</strain>
    </source>
</reference>
<dbReference type="OrthoDB" id="958605at2"/>
<dbReference type="GO" id="GO:0000160">
    <property type="term" value="P:phosphorelay signal transduction system"/>
    <property type="evidence" value="ECO:0007669"/>
    <property type="project" value="InterPro"/>
</dbReference>
<dbReference type="PANTHER" id="PTHR44520">
    <property type="entry name" value="RESPONSE REGULATOR RCP1-RELATED"/>
    <property type="match status" value="1"/>
</dbReference>
<dbReference type="PROSITE" id="PS50110">
    <property type="entry name" value="RESPONSE_REGULATORY"/>
    <property type="match status" value="1"/>
</dbReference>
<dbReference type="InterPro" id="IPR011006">
    <property type="entry name" value="CheY-like_superfamily"/>
</dbReference>
<evidence type="ECO:0000256" key="1">
    <source>
        <dbReference type="PROSITE-ProRule" id="PRU00169"/>
    </source>
</evidence>
<dbReference type="AlphaFoldDB" id="A0A418MH55"/>
<dbReference type="Pfam" id="PF00072">
    <property type="entry name" value="Response_reg"/>
    <property type="match status" value="1"/>
</dbReference>
<dbReference type="Gene3D" id="3.40.50.2300">
    <property type="match status" value="1"/>
</dbReference>
<dbReference type="SMART" id="SM00448">
    <property type="entry name" value="REC"/>
    <property type="match status" value="1"/>
</dbReference>